<evidence type="ECO:0000313" key="2">
    <source>
        <dbReference type="Proteomes" id="UP000821865"/>
    </source>
</evidence>
<reference evidence="1" key="1">
    <citation type="submission" date="2020-05" db="EMBL/GenBank/DDBJ databases">
        <title>Large-scale comparative analyses of tick genomes elucidate their genetic diversity and vector capacities.</title>
        <authorList>
            <person name="Jia N."/>
            <person name="Wang J."/>
            <person name="Shi W."/>
            <person name="Du L."/>
            <person name="Sun Y."/>
            <person name="Zhan W."/>
            <person name="Jiang J."/>
            <person name="Wang Q."/>
            <person name="Zhang B."/>
            <person name="Ji P."/>
            <person name="Sakyi L.B."/>
            <person name="Cui X."/>
            <person name="Yuan T."/>
            <person name="Jiang B."/>
            <person name="Yang W."/>
            <person name="Lam T.T.-Y."/>
            <person name="Chang Q."/>
            <person name="Ding S."/>
            <person name="Wang X."/>
            <person name="Zhu J."/>
            <person name="Ruan X."/>
            <person name="Zhao L."/>
            <person name="Wei J."/>
            <person name="Que T."/>
            <person name="Du C."/>
            <person name="Cheng J."/>
            <person name="Dai P."/>
            <person name="Han X."/>
            <person name="Huang E."/>
            <person name="Gao Y."/>
            <person name="Liu J."/>
            <person name="Shao H."/>
            <person name="Ye R."/>
            <person name="Li L."/>
            <person name="Wei W."/>
            <person name="Wang X."/>
            <person name="Wang C."/>
            <person name="Yang T."/>
            <person name="Huo Q."/>
            <person name="Li W."/>
            <person name="Guo W."/>
            <person name="Chen H."/>
            <person name="Zhou L."/>
            <person name="Ni X."/>
            <person name="Tian J."/>
            <person name="Zhou Y."/>
            <person name="Sheng Y."/>
            <person name="Liu T."/>
            <person name="Pan Y."/>
            <person name="Xia L."/>
            <person name="Li J."/>
            <person name="Zhao F."/>
            <person name="Cao W."/>
        </authorList>
    </citation>
    <scope>NUCLEOTIDE SEQUENCE</scope>
    <source>
        <strain evidence="1">Dsil-2018</strain>
    </source>
</reference>
<accession>A0ACB8DD08</accession>
<gene>
    <name evidence="1" type="ORF">HPB49_011900</name>
</gene>
<dbReference type="Proteomes" id="UP000821865">
    <property type="component" value="Chromosome 2"/>
</dbReference>
<dbReference type="EMBL" id="CM023471">
    <property type="protein sequence ID" value="KAH7965893.1"/>
    <property type="molecule type" value="Genomic_DNA"/>
</dbReference>
<organism evidence="1 2">
    <name type="scientific">Dermacentor silvarum</name>
    <name type="common">Tick</name>
    <dbReference type="NCBI Taxonomy" id="543639"/>
    <lineage>
        <taxon>Eukaryota</taxon>
        <taxon>Metazoa</taxon>
        <taxon>Ecdysozoa</taxon>
        <taxon>Arthropoda</taxon>
        <taxon>Chelicerata</taxon>
        <taxon>Arachnida</taxon>
        <taxon>Acari</taxon>
        <taxon>Parasitiformes</taxon>
        <taxon>Ixodida</taxon>
        <taxon>Ixodoidea</taxon>
        <taxon>Ixodidae</taxon>
        <taxon>Rhipicephalinae</taxon>
        <taxon>Dermacentor</taxon>
    </lineage>
</organism>
<evidence type="ECO:0000313" key="1">
    <source>
        <dbReference type="EMBL" id="KAH7965893.1"/>
    </source>
</evidence>
<sequence length="167" mass="18715">MLVAARVDVSPLARMCVSKGYVLLGASNAKRNNCSGKLTIARWPKSPRAASLMLAPPAKEERSDVLTLACEVLEATEETMKSKSVSISQLRDAVLEWSPFIADSIDICAERTRRREAVFFTSRHILEWYAHSFRGQVEISSDFWQDFGPMCYVLPRASPYEDAVRNA</sequence>
<keyword evidence="2" id="KW-1185">Reference proteome</keyword>
<protein>
    <submittedName>
        <fullName evidence="1">Uncharacterized protein</fullName>
    </submittedName>
</protein>
<comment type="caution">
    <text evidence="1">The sequence shown here is derived from an EMBL/GenBank/DDBJ whole genome shotgun (WGS) entry which is preliminary data.</text>
</comment>
<proteinExistence type="predicted"/>
<name>A0ACB8DD08_DERSI</name>